<dbReference type="PANTHER" id="PTHR43820:SF5">
    <property type="entry name" value="HIGH-AFFINITY BRANCHED-CHAIN AMINO ACID TRANSPORT ATP-BINDING PROTEIN"/>
    <property type="match status" value="1"/>
</dbReference>
<dbReference type="GO" id="GO:0016887">
    <property type="term" value="F:ATP hydrolysis activity"/>
    <property type="evidence" value="ECO:0007669"/>
    <property type="project" value="InterPro"/>
</dbReference>
<evidence type="ECO:0000256" key="4">
    <source>
        <dbReference type="ARBA" id="ARBA00022840"/>
    </source>
</evidence>
<evidence type="ECO:0000313" key="8">
    <source>
        <dbReference type="Proteomes" id="UP000000321"/>
    </source>
</evidence>
<dbReference type="HOGENOM" id="CLU_000604_1_2_5"/>
<evidence type="ECO:0000259" key="6">
    <source>
        <dbReference type="PROSITE" id="PS50893"/>
    </source>
</evidence>
<dbReference type="InterPro" id="IPR027417">
    <property type="entry name" value="P-loop_NTPase"/>
</dbReference>
<organism evidence="7 8">
    <name type="scientific">Aurantimonas manganoxydans (strain ATCC BAA-1229 / DSM 21871 / SI85-9A1)</name>
    <dbReference type="NCBI Taxonomy" id="287752"/>
    <lineage>
        <taxon>Bacteria</taxon>
        <taxon>Pseudomonadati</taxon>
        <taxon>Pseudomonadota</taxon>
        <taxon>Alphaproteobacteria</taxon>
        <taxon>Hyphomicrobiales</taxon>
        <taxon>Aurantimonadaceae</taxon>
        <taxon>Aurantimonas</taxon>
    </lineage>
</organism>
<evidence type="ECO:0000256" key="2">
    <source>
        <dbReference type="ARBA" id="ARBA00022448"/>
    </source>
</evidence>
<keyword evidence="4 7" id="KW-0067">ATP-binding</keyword>
<dbReference type="SUPFAM" id="SSF52540">
    <property type="entry name" value="P-loop containing nucleoside triphosphate hydrolases"/>
    <property type="match status" value="1"/>
</dbReference>
<dbReference type="EMBL" id="AAPJ01000002">
    <property type="protein sequence ID" value="EAS50450.1"/>
    <property type="molecule type" value="Genomic_DNA"/>
</dbReference>
<dbReference type="GO" id="GO:0015658">
    <property type="term" value="F:branched-chain amino acid transmembrane transporter activity"/>
    <property type="evidence" value="ECO:0007669"/>
    <property type="project" value="TreeGrafter"/>
</dbReference>
<dbReference type="AlphaFoldDB" id="Q1YKS3"/>
<dbReference type="Gene3D" id="3.40.50.300">
    <property type="entry name" value="P-loop containing nucleotide triphosphate hydrolases"/>
    <property type="match status" value="1"/>
</dbReference>
<dbReference type="Pfam" id="PF00005">
    <property type="entry name" value="ABC_tran"/>
    <property type="match status" value="1"/>
</dbReference>
<dbReference type="SMART" id="SM00382">
    <property type="entry name" value="AAA"/>
    <property type="match status" value="1"/>
</dbReference>
<evidence type="ECO:0000256" key="1">
    <source>
        <dbReference type="ARBA" id="ARBA00005417"/>
    </source>
</evidence>
<dbReference type="InterPro" id="IPR003593">
    <property type="entry name" value="AAA+_ATPase"/>
</dbReference>
<evidence type="ECO:0000256" key="5">
    <source>
        <dbReference type="ARBA" id="ARBA00022970"/>
    </source>
</evidence>
<reference evidence="7 8" key="1">
    <citation type="journal article" date="2008" name="Appl. Environ. Microbiol.">
        <title>Genomic insights into Mn(II) oxidation by the marine alphaproteobacterium Aurantimonas sp. strain SI85-9A1.</title>
        <authorList>
            <person name="Dick G.J."/>
            <person name="Podell S."/>
            <person name="Johnson H.A."/>
            <person name="Rivera-Espinoza Y."/>
            <person name="Bernier-Latmani R."/>
            <person name="McCarthy J.K."/>
            <person name="Torpey J.W."/>
            <person name="Clement B.G."/>
            <person name="Gaasterland T."/>
            <person name="Tebo B.M."/>
        </authorList>
    </citation>
    <scope>NUCLEOTIDE SEQUENCE [LARGE SCALE GENOMIC DNA]</scope>
    <source>
        <strain evidence="7 8">SI85-9A1</strain>
    </source>
</reference>
<dbReference type="InterPro" id="IPR052156">
    <property type="entry name" value="BCAA_Transport_ATP-bd_LivF"/>
</dbReference>
<proteinExistence type="inferred from homology"/>
<name>Q1YKS3_AURMS</name>
<protein>
    <submittedName>
        <fullName evidence="7">Putative ATP-binding component, ABC-type branched-chain amino acid transporter</fullName>
    </submittedName>
</protein>
<accession>Q1YKS3</accession>
<dbReference type="PANTHER" id="PTHR43820">
    <property type="entry name" value="HIGH-AFFINITY BRANCHED-CHAIN AMINO ACID TRANSPORT ATP-BINDING PROTEIN LIVF"/>
    <property type="match status" value="1"/>
</dbReference>
<dbReference type="InterPro" id="IPR003439">
    <property type="entry name" value="ABC_transporter-like_ATP-bd"/>
</dbReference>
<gene>
    <name evidence="7" type="ORF">SI859A1_00569</name>
</gene>
<comment type="caution">
    <text evidence="7">The sequence shown here is derived from an EMBL/GenBank/DDBJ whole genome shotgun (WGS) entry which is preliminary data.</text>
</comment>
<dbReference type="Proteomes" id="UP000000321">
    <property type="component" value="Unassembled WGS sequence"/>
</dbReference>
<keyword evidence="5" id="KW-0029">Amino-acid transport</keyword>
<evidence type="ECO:0000256" key="3">
    <source>
        <dbReference type="ARBA" id="ARBA00022741"/>
    </source>
</evidence>
<dbReference type="BioCyc" id="AURANTIMONAS:SI859A1_00569-MONOMER"/>
<sequence>MLTLENIQVKIGPVEAVRGFSMSVEPGAMVGLAGRNGAGKTTVMRAIMGIAAVSRGRIRFDGQDMAKQPVHARAAEGIGYMPETRGLIPELSVEENMLLPSWVISGLDGKARLDFVYEVMPELKGMAKRKALQLSGGQQKMVALGRALTAGHRLLLLDEPFEGVAPALAQRLSDVISALKSEKLSIVMSMSEMTHSHTVLDHVFGIERGANAMDAAA</sequence>
<dbReference type="InterPro" id="IPR017871">
    <property type="entry name" value="ABC_transporter-like_CS"/>
</dbReference>
<dbReference type="RefSeq" id="WP_009208445.1">
    <property type="nucleotide sequence ID" value="NZ_BBWP01000013.1"/>
</dbReference>
<dbReference type="PROSITE" id="PS00211">
    <property type="entry name" value="ABC_TRANSPORTER_1"/>
    <property type="match status" value="1"/>
</dbReference>
<dbReference type="GO" id="GO:0015807">
    <property type="term" value="P:L-amino acid transport"/>
    <property type="evidence" value="ECO:0007669"/>
    <property type="project" value="TreeGrafter"/>
</dbReference>
<dbReference type="PROSITE" id="PS50893">
    <property type="entry name" value="ABC_TRANSPORTER_2"/>
    <property type="match status" value="1"/>
</dbReference>
<dbReference type="OrthoDB" id="7846240at2"/>
<keyword evidence="8" id="KW-1185">Reference proteome</keyword>
<keyword evidence="3" id="KW-0547">Nucleotide-binding</keyword>
<dbReference type="GO" id="GO:0005524">
    <property type="term" value="F:ATP binding"/>
    <property type="evidence" value="ECO:0007669"/>
    <property type="project" value="UniProtKB-KW"/>
</dbReference>
<feature type="domain" description="ABC transporter" evidence="6">
    <location>
        <begin position="2"/>
        <end position="216"/>
    </location>
</feature>
<evidence type="ECO:0000313" key="7">
    <source>
        <dbReference type="EMBL" id="EAS50450.1"/>
    </source>
</evidence>
<comment type="similarity">
    <text evidence="1">Belongs to the ABC transporter superfamily.</text>
</comment>
<keyword evidence="2" id="KW-0813">Transport</keyword>